<accession>A0ABZ1LRV2</accession>
<evidence type="ECO:0000313" key="3">
    <source>
        <dbReference type="Proteomes" id="UP001622594"/>
    </source>
</evidence>
<protein>
    <submittedName>
        <fullName evidence="2">Uncharacterized protein</fullName>
    </submittedName>
</protein>
<dbReference type="RefSeq" id="WP_327159604.1">
    <property type="nucleotide sequence ID" value="NZ_CP108062.1"/>
</dbReference>
<dbReference type="EMBL" id="CP108188">
    <property type="protein sequence ID" value="WTR74993.1"/>
    <property type="molecule type" value="Genomic_DNA"/>
</dbReference>
<evidence type="ECO:0000256" key="1">
    <source>
        <dbReference type="SAM" id="SignalP"/>
    </source>
</evidence>
<keyword evidence="3" id="KW-1185">Reference proteome</keyword>
<dbReference type="Proteomes" id="UP001622594">
    <property type="component" value="Chromosome"/>
</dbReference>
<feature type="chain" id="PRO_5045230767" evidence="1">
    <location>
        <begin position="27"/>
        <end position="57"/>
    </location>
</feature>
<name>A0ABZ1LRV2_9ACTN</name>
<feature type="signal peptide" evidence="1">
    <location>
        <begin position="1"/>
        <end position="26"/>
    </location>
</feature>
<organism evidence="2 3">
    <name type="scientific">Streptomyces zaomyceticus</name>
    <dbReference type="NCBI Taxonomy" id="68286"/>
    <lineage>
        <taxon>Bacteria</taxon>
        <taxon>Bacillati</taxon>
        <taxon>Actinomycetota</taxon>
        <taxon>Actinomycetes</taxon>
        <taxon>Kitasatosporales</taxon>
        <taxon>Streptomycetaceae</taxon>
        <taxon>Streptomyces</taxon>
    </lineage>
</organism>
<sequence>MPSTRPLRTVARILAVAALAAPTVLPGGPAAARADYGARAASTAPELLIGQSTRAMC</sequence>
<proteinExistence type="predicted"/>
<reference evidence="2 3" key="1">
    <citation type="submission" date="2022-10" db="EMBL/GenBank/DDBJ databases">
        <title>The complete genomes of actinobacterial strains from the NBC collection.</title>
        <authorList>
            <person name="Joergensen T.S."/>
            <person name="Alvarez Arevalo M."/>
            <person name="Sterndorff E.B."/>
            <person name="Faurdal D."/>
            <person name="Vuksanovic O."/>
            <person name="Mourched A.-S."/>
            <person name="Charusanti P."/>
            <person name="Shaw S."/>
            <person name="Blin K."/>
            <person name="Weber T."/>
        </authorList>
    </citation>
    <scope>NUCLEOTIDE SEQUENCE [LARGE SCALE GENOMIC DNA]</scope>
    <source>
        <strain evidence="2 3">NBC_00123</strain>
    </source>
</reference>
<gene>
    <name evidence="2" type="ORF">OG814_39865</name>
</gene>
<evidence type="ECO:0000313" key="2">
    <source>
        <dbReference type="EMBL" id="WTR74993.1"/>
    </source>
</evidence>
<keyword evidence="1" id="KW-0732">Signal</keyword>